<name>A0A2C7AFH9_9PROT</name>
<reference evidence="3 4" key="1">
    <citation type="submission" date="2017-10" db="EMBL/GenBank/DDBJ databases">
        <authorList>
            <person name="Banno H."/>
            <person name="Chua N.-H."/>
        </authorList>
    </citation>
    <scope>NUCLEOTIDE SEQUENCE [LARGE SCALE GENOMIC DNA]</scope>
    <source>
        <strain evidence="3 4">YW11</strain>
    </source>
</reference>
<dbReference type="GO" id="GO:0016020">
    <property type="term" value="C:membrane"/>
    <property type="evidence" value="ECO:0007669"/>
    <property type="project" value="TreeGrafter"/>
</dbReference>
<keyword evidence="4" id="KW-1185">Reference proteome</keyword>
<dbReference type="PANTHER" id="PTHR44196">
    <property type="entry name" value="DEHYDROGENASE/REDUCTASE SDR FAMILY MEMBER 7B"/>
    <property type="match status" value="1"/>
</dbReference>
<dbReference type="AlphaFoldDB" id="A0A2C7AFH9"/>
<dbReference type="GO" id="GO:0016491">
    <property type="term" value="F:oxidoreductase activity"/>
    <property type="evidence" value="ECO:0007669"/>
    <property type="project" value="UniProtKB-KW"/>
</dbReference>
<evidence type="ECO:0000313" key="4">
    <source>
        <dbReference type="Proteomes" id="UP000223527"/>
    </source>
</evidence>
<comment type="caution">
    <text evidence="3">The sequence shown here is derived from an EMBL/GenBank/DDBJ whole genome shotgun (WGS) entry which is preliminary data.</text>
</comment>
<dbReference type="OrthoDB" id="335726at2"/>
<keyword evidence="2" id="KW-0560">Oxidoreductase</keyword>
<evidence type="ECO:0000256" key="2">
    <source>
        <dbReference type="ARBA" id="ARBA00023002"/>
    </source>
</evidence>
<dbReference type="PRINTS" id="PR00081">
    <property type="entry name" value="GDHRDH"/>
</dbReference>
<dbReference type="PANTHER" id="PTHR44196:SF1">
    <property type="entry name" value="DEHYDROGENASE_REDUCTASE SDR FAMILY MEMBER 7B"/>
    <property type="match status" value="1"/>
</dbReference>
<dbReference type="EMBL" id="PDNU01000006">
    <property type="protein sequence ID" value="PHK95896.1"/>
    <property type="molecule type" value="Genomic_DNA"/>
</dbReference>
<dbReference type="Gene3D" id="3.40.50.720">
    <property type="entry name" value="NAD(P)-binding Rossmann-like Domain"/>
    <property type="match status" value="1"/>
</dbReference>
<organism evidence="3 4">
    <name type="scientific">Teichococcus rhizosphaerae</name>
    <dbReference type="NCBI Taxonomy" id="1335062"/>
    <lineage>
        <taxon>Bacteria</taxon>
        <taxon>Pseudomonadati</taxon>
        <taxon>Pseudomonadota</taxon>
        <taxon>Alphaproteobacteria</taxon>
        <taxon>Acetobacterales</taxon>
        <taxon>Roseomonadaceae</taxon>
        <taxon>Roseomonas</taxon>
    </lineage>
</organism>
<dbReference type="SUPFAM" id="SSF51735">
    <property type="entry name" value="NAD(P)-binding Rossmann-fold domains"/>
    <property type="match status" value="1"/>
</dbReference>
<dbReference type="RefSeq" id="WP_099094634.1">
    <property type="nucleotide sequence ID" value="NZ_PDNU01000006.1"/>
</dbReference>
<evidence type="ECO:0000313" key="3">
    <source>
        <dbReference type="EMBL" id="PHK95896.1"/>
    </source>
</evidence>
<protein>
    <submittedName>
        <fullName evidence="3">Dehydrogenase</fullName>
    </submittedName>
</protein>
<comment type="similarity">
    <text evidence="1">Belongs to the short-chain dehydrogenases/reductases (SDR) family.</text>
</comment>
<sequence>MEDTSGRQIARNKGAPDQLTADQLAVDQVAVDQVAVDQVAVTGASSGLGRALALACARPGATLHLAARDAARLAETAAACRARGAGVRETLLDVRDGAACAAWIDGMPAIGLLIANAGISGGTGGVAEPAGQVRAIFETNVTGVLNTALPAMERMAGQTPGADGVRGRVAVIASVAAFFAAPGAAAYCASKSAVQRWAEATDATERHRGIRLHAVCPGYIRTPMTAVNRFPMPLMLEPEEAARRTLAGIAAGRTRIAYPWPTYAMARLAGALPLWLQALLASRVPSKPVTQPEG</sequence>
<gene>
    <name evidence="3" type="ORF">CR162_06050</name>
</gene>
<proteinExistence type="inferred from homology"/>
<dbReference type="InterPro" id="IPR002347">
    <property type="entry name" value="SDR_fam"/>
</dbReference>
<dbReference type="Pfam" id="PF00106">
    <property type="entry name" value="adh_short"/>
    <property type="match status" value="1"/>
</dbReference>
<dbReference type="Proteomes" id="UP000223527">
    <property type="component" value="Unassembled WGS sequence"/>
</dbReference>
<evidence type="ECO:0000256" key="1">
    <source>
        <dbReference type="ARBA" id="ARBA00006484"/>
    </source>
</evidence>
<accession>A0A2C7AFH9</accession>
<dbReference type="InterPro" id="IPR036291">
    <property type="entry name" value="NAD(P)-bd_dom_sf"/>
</dbReference>